<dbReference type="InterPro" id="IPR014729">
    <property type="entry name" value="Rossmann-like_a/b/a_fold"/>
</dbReference>
<evidence type="ECO:0000313" key="10">
    <source>
        <dbReference type="EMBL" id="MDC2829055.1"/>
    </source>
</evidence>
<evidence type="ECO:0000256" key="6">
    <source>
        <dbReference type="ARBA" id="ARBA00022840"/>
    </source>
</evidence>
<organism evidence="10 11">
    <name type="scientific">Limosilactobacillus mucosae</name>
    <name type="common">Lactobacillus mucosae</name>
    <dbReference type="NCBI Taxonomy" id="97478"/>
    <lineage>
        <taxon>Bacteria</taxon>
        <taxon>Bacillati</taxon>
        <taxon>Bacillota</taxon>
        <taxon>Bacilli</taxon>
        <taxon>Lactobacillales</taxon>
        <taxon>Lactobacillaceae</taxon>
        <taxon>Limosilactobacillus</taxon>
    </lineage>
</organism>
<feature type="domain" description="Lysidine-tRNA(Ile) synthetase C-terminal" evidence="9">
    <location>
        <begin position="388"/>
        <end position="446"/>
    </location>
</feature>
<dbReference type="GO" id="GO:0005737">
    <property type="term" value="C:cytoplasm"/>
    <property type="evidence" value="ECO:0007669"/>
    <property type="project" value="UniProtKB-SubCell"/>
</dbReference>
<comment type="similarity">
    <text evidence="8">Belongs to the tRNA(Ile)-lysidine synthase family.</text>
</comment>
<name>A0AAJ1HSV5_LIMMU</name>
<keyword evidence="5 8" id="KW-0547">Nucleotide-binding</keyword>
<dbReference type="GO" id="GO:0006400">
    <property type="term" value="P:tRNA modification"/>
    <property type="evidence" value="ECO:0007669"/>
    <property type="project" value="UniProtKB-UniRule"/>
</dbReference>
<keyword evidence="4 8" id="KW-0819">tRNA processing</keyword>
<dbReference type="SUPFAM" id="SSF56037">
    <property type="entry name" value="PheT/TilS domain"/>
    <property type="match status" value="1"/>
</dbReference>
<keyword evidence="3 8" id="KW-0436">Ligase</keyword>
<dbReference type="RefSeq" id="WP_272208363.1">
    <property type="nucleotide sequence ID" value="NZ_JAQOMV010000002.1"/>
</dbReference>
<comment type="function">
    <text evidence="8">Ligates lysine onto the cytidine present at position 34 of the AUA codon-specific tRNA(Ile) that contains the anticodon CAU, in an ATP-dependent manner. Cytidine is converted to lysidine, thus changing the amino acid specificity of the tRNA from methionine to isoleucine.</text>
</comment>
<comment type="subcellular location">
    <subcellularLocation>
        <location evidence="1 8">Cytoplasm</location>
    </subcellularLocation>
</comment>
<evidence type="ECO:0000259" key="9">
    <source>
        <dbReference type="SMART" id="SM00977"/>
    </source>
</evidence>
<dbReference type="PANTHER" id="PTHR43033">
    <property type="entry name" value="TRNA(ILE)-LYSIDINE SYNTHASE-RELATED"/>
    <property type="match status" value="1"/>
</dbReference>
<comment type="domain">
    <text evidence="8">The N-terminal region contains the highly conserved SGGXDS motif, predicted to be a P-loop motif involved in ATP binding.</text>
</comment>
<dbReference type="EMBL" id="JAQONE010000004">
    <property type="protein sequence ID" value="MDC2829055.1"/>
    <property type="molecule type" value="Genomic_DNA"/>
</dbReference>
<dbReference type="SUPFAM" id="SSF52402">
    <property type="entry name" value="Adenine nucleotide alpha hydrolases-like"/>
    <property type="match status" value="1"/>
</dbReference>
<dbReference type="Proteomes" id="UP001220670">
    <property type="component" value="Unassembled WGS sequence"/>
</dbReference>
<dbReference type="CDD" id="cd01992">
    <property type="entry name" value="TilS_N"/>
    <property type="match status" value="1"/>
</dbReference>
<dbReference type="EC" id="6.3.4.19" evidence="8"/>
<dbReference type="Pfam" id="PF01171">
    <property type="entry name" value="ATP_bind_3"/>
    <property type="match status" value="1"/>
</dbReference>
<evidence type="ECO:0000256" key="8">
    <source>
        <dbReference type="HAMAP-Rule" id="MF_01161"/>
    </source>
</evidence>
<dbReference type="AlphaFoldDB" id="A0AAJ1HSV5"/>
<dbReference type="InterPro" id="IPR012094">
    <property type="entry name" value="tRNA_Ile_lys_synt"/>
</dbReference>
<proteinExistence type="inferred from homology"/>
<dbReference type="InterPro" id="IPR012795">
    <property type="entry name" value="tRNA_Ile_lys_synt_N"/>
</dbReference>
<comment type="caution">
    <text evidence="10">The sequence shown here is derived from an EMBL/GenBank/DDBJ whole genome shotgun (WGS) entry which is preliminary data.</text>
</comment>
<keyword evidence="2 8" id="KW-0963">Cytoplasm</keyword>
<keyword evidence="6 8" id="KW-0067">ATP-binding</keyword>
<accession>A0AAJ1HSV5</accession>
<dbReference type="GO" id="GO:0032267">
    <property type="term" value="F:tRNA(Ile)-lysidine synthase activity"/>
    <property type="evidence" value="ECO:0007669"/>
    <property type="project" value="UniProtKB-EC"/>
</dbReference>
<dbReference type="PANTHER" id="PTHR43033:SF1">
    <property type="entry name" value="TRNA(ILE)-LYSIDINE SYNTHASE-RELATED"/>
    <property type="match status" value="1"/>
</dbReference>
<evidence type="ECO:0000256" key="2">
    <source>
        <dbReference type="ARBA" id="ARBA00022490"/>
    </source>
</evidence>
<sequence length="469" mass="53674">MASVVAAAVVAAKMNLQHQIKRRLSGHRFFESDAPIVVAVSGGVDSMVLMDVMQHLTDPGRLIIAHVNHELRAQSREEEAFLTNYCQKHGLKLVISHWPINRHPQTGIEAAARTMRYRFFAQTIHRFKAEFLLTAHHANDQAETMLMKMVRGGQLTALSGIDDARPFAGATLLRPLLAIPKADLYEYARTYQLTWFEDVTNQDLTLTRNRFRNLIVPAMVRENPRFLEHMTSWHEQLSDLLVFSQDSLNRLLDQITKGKQLKLSKYCTYPKTWRHLIMQQWLENQAVFDLTRSQIMQIDQVLNDTKKPQQVIALPKGHCLIKEYNVCWLKNAAKKIDNSQKKIAAVVELGQWHEISDELTFGIFDENQLPKDALVLAAFNLPVSSLPLKLRGWQKDDCLRLKNGGHQKVRRVLINAKVPMSKRMDQLVLTTAKGTVLWVVGYKFAWLDGSDSAYQDQKHQVIAVAQRKC</sequence>
<dbReference type="InterPro" id="IPR011063">
    <property type="entry name" value="TilS/TtcA_N"/>
</dbReference>
<evidence type="ECO:0000256" key="7">
    <source>
        <dbReference type="ARBA" id="ARBA00048539"/>
    </source>
</evidence>
<dbReference type="NCBIfam" id="TIGR02432">
    <property type="entry name" value="lysidine_TilS_N"/>
    <property type="match status" value="1"/>
</dbReference>
<dbReference type="SMART" id="SM00977">
    <property type="entry name" value="TilS_C"/>
    <property type="match status" value="1"/>
</dbReference>
<evidence type="ECO:0000256" key="4">
    <source>
        <dbReference type="ARBA" id="ARBA00022694"/>
    </source>
</evidence>
<evidence type="ECO:0000256" key="1">
    <source>
        <dbReference type="ARBA" id="ARBA00004496"/>
    </source>
</evidence>
<dbReference type="Gene3D" id="3.40.50.620">
    <property type="entry name" value="HUPs"/>
    <property type="match status" value="1"/>
</dbReference>
<evidence type="ECO:0000256" key="5">
    <source>
        <dbReference type="ARBA" id="ARBA00022741"/>
    </source>
</evidence>
<reference evidence="10" key="1">
    <citation type="submission" date="2023-01" db="EMBL/GenBank/DDBJ databases">
        <title>Genome analysis of 13 Lactobacillus isolated from gut of wild boar.</title>
        <authorList>
            <person name="Papp P."/>
            <person name="Libisch B."/>
            <person name="Nagy T."/>
            <person name="Olasz F."/>
        </authorList>
    </citation>
    <scope>NUCLEOTIDE SEQUENCE</scope>
    <source>
        <strain evidence="10">F146</strain>
    </source>
</reference>
<dbReference type="GO" id="GO:0005524">
    <property type="term" value="F:ATP binding"/>
    <property type="evidence" value="ECO:0007669"/>
    <property type="project" value="UniProtKB-UniRule"/>
</dbReference>
<evidence type="ECO:0000313" key="11">
    <source>
        <dbReference type="Proteomes" id="UP001220670"/>
    </source>
</evidence>
<dbReference type="HAMAP" id="MF_01161">
    <property type="entry name" value="tRNA_Ile_lys_synt"/>
    <property type="match status" value="1"/>
</dbReference>
<dbReference type="InterPro" id="IPR012796">
    <property type="entry name" value="Lysidine-tRNA-synth_C"/>
</dbReference>
<feature type="binding site" evidence="8">
    <location>
        <begin position="41"/>
        <end position="46"/>
    </location>
    <ligand>
        <name>ATP</name>
        <dbReference type="ChEBI" id="CHEBI:30616"/>
    </ligand>
</feature>
<evidence type="ECO:0000256" key="3">
    <source>
        <dbReference type="ARBA" id="ARBA00022598"/>
    </source>
</evidence>
<gene>
    <name evidence="8 10" type="primary">tilS</name>
    <name evidence="10" type="ORF">PO250_01730</name>
</gene>
<comment type="catalytic activity">
    <reaction evidence="7 8">
        <text>cytidine(34) in tRNA(Ile2) + L-lysine + ATP = lysidine(34) in tRNA(Ile2) + AMP + diphosphate + H(+)</text>
        <dbReference type="Rhea" id="RHEA:43744"/>
        <dbReference type="Rhea" id="RHEA-COMP:10625"/>
        <dbReference type="Rhea" id="RHEA-COMP:10670"/>
        <dbReference type="ChEBI" id="CHEBI:15378"/>
        <dbReference type="ChEBI" id="CHEBI:30616"/>
        <dbReference type="ChEBI" id="CHEBI:32551"/>
        <dbReference type="ChEBI" id="CHEBI:33019"/>
        <dbReference type="ChEBI" id="CHEBI:82748"/>
        <dbReference type="ChEBI" id="CHEBI:83665"/>
        <dbReference type="ChEBI" id="CHEBI:456215"/>
        <dbReference type="EC" id="6.3.4.19"/>
    </reaction>
</comment>
<protein>
    <recommendedName>
        <fullName evidence="8">tRNA(Ile)-lysidine synthase</fullName>
        <ecNumber evidence="8">6.3.4.19</ecNumber>
    </recommendedName>
    <alternativeName>
        <fullName evidence="8">tRNA(Ile)-2-lysyl-cytidine synthase</fullName>
    </alternativeName>
    <alternativeName>
        <fullName evidence="8">tRNA(Ile)-lysidine synthetase</fullName>
    </alternativeName>
</protein>